<sequence>MADLGDWSAMDDWNDAKAGRIAPSGSDRRGTLSRRTMLAGLLGAAGLAGCRSTTMSVEGLGLSDFSAEAAHQYPVHGIDVAKYQGGIDWEAARDGGVSFVWMKATEGGDRLDDRFKEYWAGAAAARIPRGGYHFWYHCRPGDEQAAWFIENVPKQRGALPPVIDVEWTPFSPTCTIRPPRAEMLREVGKMSAILERHYGQRPILYIPIDVHRDRLVGAFPNHEFWLRAVADHPDNVYEDRKFRFWQYTATGSVPGIRGNVDRNAFAGTRDDWIKWLKVNLAK</sequence>
<keyword evidence="5" id="KW-1185">Reference proteome</keyword>
<dbReference type="PANTHER" id="PTHR34135">
    <property type="entry name" value="LYSOZYME"/>
    <property type="match status" value="1"/>
</dbReference>
<dbReference type="Pfam" id="PF01183">
    <property type="entry name" value="Glyco_hydro_25"/>
    <property type="match status" value="1"/>
</dbReference>
<protein>
    <submittedName>
        <fullName evidence="4">Glycoside hydrolase family 25 protein</fullName>
    </submittedName>
</protein>
<dbReference type="GO" id="GO:0016052">
    <property type="term" value="P:carbohydrate catabolic process"/>
    <property type="evidence" value="ECO:0007669"/>
    <property type="project" value="TreeGrafter"/>
</dbReference>
<organism evidence="4 5">
    <name type="scientific">Jiella avicenniae</name>
    <dbReference type="NCBI Taxonomy" id="2907202"/>
    <lineage>
        <taxon>Bacteria</taxon>
        <taxon>Pseudomonadati</taxon>
        <taxon>Pseudomonadota</taxon>
        <taxon>Alphaproteobacteria</taxon>
        <taxon>Hyphomicrobiales</taxon>
        <taxon>Aurantimonadaceae</taxon>
        <taxon>Jiella</taxon>
    </lineage>
</organism>
<comment type="similarity">
    <text evidence="1">Belongs to the glycosyl hydrolase 25 family.</text>
</comment>
<dbReference type="SMART" id="SM00641">
    <property type="entry name" value="Glyco_25"/>
    <property type="match status" value="1"/>
</dbReference>
<dbReference type="InterPro" id="IPR018077">
    <property type="entry name" value="Glyco_hydro_fam25_subgr"/>
</dbReference>
<dbReference type="Proteomes" id="UP001139035">
    <property type="component" value="Unassembled WGS sequence"/>
</dbReference>
<dbReference type="InterPro" id="IPR017853">
    <property type="entry name" value="GH"/>
</dbReference>
<dbReference type="GO" id="GO:0009253">
    <property type="term" value="P:peptidoglycan catabolic process"/>
    <property type="evidence" value="ECO:0007669"/>
    <property type="project" value="InterPro"/>
</dbReference>
<keyword evidence="3" id="KW-0326">Glycosidase</keyword>
<comment type="caution">
    <text evidence="4">The sequence shown here is derived from an EMBL/GenBank/DDBJ whole genome shotgun (WGS) entry which is preliminary data.</text>
</comment>
<evidence type="ECO:0000256" key="3">
    <source>
        <dbReference type="ARBA" id="ARBA00023295"/>
    </source>
</evidence>
<accession>A0A9X1P4D9</accession>
<proteinExistence type="inferred from homology"/>
<evidence type="ECO:0000256" key="2">
    <source>
        <dbReference type="ARBA" id="ARBA00022801"/>
    </source>
</evidence>
<dbReference type="SUPFAM" id="SSF51445">
    <property type="entry name" value="(Trans)glycosidases"/>
    <property type="match status" value="1"/>
</dbReference>
<dbReference type="InterPro" id="IPR002053">
    <property type="entry name" value="Glyco_hydro_25"/>
</dbReference>
<dbReference type="EMBL" id="JAJUWU010000020">
    <property type="protein sequence ID" value="MCE7030050.1"/>
    <property type="molecule type" value="Genomic_DNA"/>
</dbReference>
<evidence type="ECO:0000313" key="5">
    <source>
        <dbReference type="Proteomes" id="UP001139035"/>
    </source>
</evidence>
<name>A0A9X1P4D9_9HYPH</name>
<dbReference type="GO" id="GO:0016998">
    <property type="term" value="P:cell wall macromolecule catabolic process"/>
    <property type="evidence" value="ECO:0007669"/>
    <property type="project" value="InterPro"/>
</dbReference>
<gene>
    <name evidence="4" type="ORF">LZD57_18830</name>
</gene>
<dbReference type="GO" id="GO:0003796">
    <property type="term" value="F:lysozyme activity"/>
    <property type="evidence" value="ECO:0007669"/>
    <property type="project" value="InterPro"/>
</dbReference>
<dbReference type="PROSITE" id="PS51904">
    <property type="entry name" value="GLYCOSYL_HYDROL_F25_2"/>
    <property type="match status" value="1"/>
</dbReference>
<evidence type="ECO:0000256" key="1">
    <source>
        <dbReference type="ARBA" id="ARBA00010646"/>
    </source>
</evidence>
<dbReference type="CDD" id="cd06413">
    <property type="entry name" value="GH25_muramidase_1"/>
    <property type="match status" value="1"/>
</dbReference>
<reference evidence="4" key="1">
    <citation type="submission" date="2022-01" db="EMBL/GenBank/DDBJ databases">
        <title>Jiella avicenniae sp. nov., a novel endophytic bacterium isolated from bark of Avicennia marina.</title>
        <authorList>
            <person name="Tuo L."/>
        </authorList>
    </citation>
    <scope>NUCLEOTIDE SEQUENCE</scope>
    <source>
        <strain evidence="4">CBK1P-4</strain>
    </source>
</reference>
<dbReference type="PANTHER" id="PTHR34135:SF2">
    <property type="entry name" value="LYSOZYME"/>
    <property type="match status" value="1"/>
</dbReference>
<dbReference type="Gene3D" id="3.20.20.80">
    <property type="entry name" value="Glycosidases"/>
    <property type="match status" value="1"/>
</dbReference>
<keyword evidence="2 4" id="KW-0378">Hydrolase</keyword>
<evidence type="ECO:0000313" key="4">
    <source>
        <dbReference type="EMBL" id="MCE7030050.1"/>
    </source>
</evidence>
<dbReference type="AlphaFoldDB" id="A0A9X1P4D9"/>